<evidence type="ECO:0000313" key="2">
    <source>
        <dbReference type="EMBL" id="NCI49044.1"/>
    </source>
</evidence>
<dbReference type="Proteomes" id="UP000753802">
    <property type="component" value="Unassembled WGS sequence"/>
</dbReference>
<feature type="transmembrane region" description="Helical" evidence="1">
    <location>
        <begin position="465"/>
        <end position="484"/>
    </location>
</feature>
<name>A0ABW9ZQ51_9BACT</name>
<gene>
    <name evidence="2" type="ORF">GWC95_03865</name>
</gene>
<keyword evidence="1" id="KW-0812">Transmembrane</keyword>
<evidence type="ECO:0008006" key="4">
    <source>
        <dbReference type="Google" id="ProtNLM"/>
    </source>
</evidence>
<reference evidence="2 3" key="1">
    <citation type="submission" date="2020-01" db="EMBL/GenBank/DDBJ databases">
        <title>Genome analysis.</title>
        <authorList>
            <person name="Wu S."/>
            <person name="Wang G."/>
        </authorList>
    </citation>
    <scope>NUCLEOTIDE SEQUENCE [LARGE SCALE GENOMIC DNA]</scope>
    <source>
        <strain evidence="2 3">SYL130</strain>
    </source>
</reference>
<dbReference type="RefSeq" id="WP_161817344.1">
    <property type="nucleotide sequence ID" value="NZ_JAACJS010000002.1"/>
</dbReference>
<sequence>MLILVSLVVRLAVYFLLPPSADLNKYQNSGPLYYSALTEHFADYLAFSTNIPPGTFIVHAAVLNIVDLETATSARIFLMLVSILDVIGIVLLFRSALRIGANKKFAFIISCIFSIALVSFEIWRDGMHYDHLTFVLTSLFAWSLVKAIQDESNLLNALWVGIAAALLVSQSAANAAIAPFSIVLIFALLYLPRKQFRKMLAALAISISLPLVLMVIIGRKNAAETNESLTSNKAGPAMMMVVQRAYGYDVAAVRSIMQRGGAPGWYLWAYDHATPSVDYNTLQPFTATIPLSQAFGICFFAKQATGYWNFDFNPLIGYLSANGPKKLLPVVKADAADAVYKPYRFSGFSSELSPRWIGVYGSVSKKIYFKALQDNPWGMLKAFAKQQSVFGICGPLFMYNVSQSKPNFLARGALRTMKEKLPLHLLIEPAALVFAGVALFVYILSLGAIPFALIRSVKNKSRRLFYLQHPFVLLSIPVVCIAVVYSCLVGGENDRYFMQATPYILIMACYLTVLFKRYIRKFPILQQFI</sequence>
<keyword evidence="1" id="KW-0472">Membrane</keyword>
<evidence type="ECO:0000313" key="3">
    <source>
        <dbReference type="Proteomes" id="UP000753802"/>
    </source>
</evidence>
<accession>A0ABW9ZQ51</accession>
<organism evidence="2 3">
    <name type="scientific">Sediminibacterium roseum</name>
    <dbReference type="NCBI Taxonomy" id="1978412"/>
    <lineage>
        <taxon>Bacteria</taxon>
        <taxon>Pseudomonadati</taxon>
        <taxon>Bacteroidota</taxon>
        <taxon>Chitinophagia</taxon>
        <taxon>Chitinophagales</taxon>
        <taxon>Chitinophagaceae</taxon>
        <taxon>Sediminibacterium</taxon>
    </lineage>
</organism>
<evidence type="ECO:0000256" key="1">
    <source>
        <dbReference type="SAM" id="Phobius"/>
    </source>
</evidence>
<protein>
    <recommendedName>
        <fullName evidence="4">Dolichyl-phosphate-mannose-protein mannosyltransferase</fullName>
    </recommendedName>
</protein>
<keyword evidence="1" id="KW-1133">Transmembrane helix</keyword>
<feature type="transmembrane region" description="Helical" evidence="1">
    <location>
        <begin position="76"/>
        <end position="93"/>
    </location>
</feature>
<feature type="transmembrane region" description="Helical" evidence="1">
    <location>
        <begin position="199"/>
        <end position="218"/>
    </location>
</feature>
<dbReference type="EMBL" id="JAACJS010000002">
    <property type="protein sequence ID" value="NCI49044.1"/>
    <property type="molecule type" value="Genomic_DNA"/>
</dbReference>
<keyword evidence="3" id="KW-1185">Reference proteome</keyword>
<feature type="transmembrane region" description="Helical" evidence="1">
    <location>
        <begin position="175"/>
        <end position="192"/>
    </location>
</feature>
<feature type="transmembrane region" description="Helical" evidence="1">
    <location>
        <begin position="105"/>
        <end position="123"/>
    </location>
</feature>
<feature type="transmembrane region" description="Helical" evidence="1">
    <location>
        <begin position="496"/>
        <end position="515"/>
    </location>
</feature>
<feature type="transmembrane region" description="Helical" evidence="1">
    <location>
        <begin position="430"/>
        <end position="453"/>
    </location>
</feature>
<comment type="caution">
    <text evidence="2">The sequence shown here is derived from an EMBL/GenBank/DDBJ whole genome shotgun (WGS) entry which is preliminary data.</text>
</comment>
<proteinExistence type="predicted"/>